<name>A0A975U0L5_9PROT</name>
<evidence type="ECO:0000313" key="1">
    <source>
        <dbReference type="EMBL" id="QXM24125.1"/>
    </source>
</evidence>
<reference evidence="1" key="1">
    <citation type="submission" date="2021-06" db="EMBL/GenBank/DDBJ databases">
        <title>Elioraea tepida, sp. nov., a moderately thermophilic aerobic anoxygenic phototrophic bacterium isolated from an alkaline siliceous hot spring mat community in Yellowstone National Park, WY, USA.</title>
        <authorList>
            <person name="Saini M.K."/>
            <person name="Yoshida S."/>
            <person name="Sebastian A."/>
            <person name="Hirose S."/>
            <person name="Hara E."/>
            <person name="Tamaki H."/>
            <person name="Soulier N.T."/>
            <person name="Albert I."/>
            <person name="Hanada S."/>
            <person name="Bryant D.A."/>
            <person name="Tank M."/>
        </authorList>
    </citation>
    <scope>NUCLEOTIDE SEQUENCE</scope>
    <source>
        <strain evidence="1">MS-P2</strain>
    </source>
</reference>
<dbReference type="AlphaFoldDB" id="A0A975U0L5"/>
<evidence type="ECO:0000313" key="2">
    <source>
        <dbReference type="Proteomes" id="UP000694001"/>
    </source>
</evidence>
<protein>
    <submittedName>
        <fullName evidence="1">Uncharacterized protein</fullName>
    </submittedName>
</protein>
<organism evidence="1 2">
    <name type="scientific">Elioraea tepida</name>
    <dbReference type="NCBI Taxonomy" id="2843330"/>
    <lineage>
        <taxon>Bacteria</taxon>
        <taxon>Pseudomonadati</taxon>
        <taxon>Pseudomonadota</taxon>
        <taxon>Alphaproteobacteria</taxon>
        <taxon>Acetobacterales</taxon>
        <taxon>Elioraeaceae</taxon>
        <taxon>Elioraea</taxon>
    </lineage>
</organism>
<keyword evidence="2" id="KW-1185">Reference proteome</keyword>
<dbReference type="RefSeq" id="WP_218285096.1">
    <property type="nucleotide sequence ID" value="NZ_CP076448.1"/>
</dbReference>
<gene>
    <name evidence="1" type="ORF">KO353_12705</name>
</gene>
<dbReference type="Proteomes" id="UP000694001">
    <property type="component" value="Chromosome"/>
</dbReference>
<proteinExistence type="predicted"/>
<sequence length="142" mass="15337">MLPKIVQFAAIAQRHPDGRNKPGNPVEPIYQSQTVCCPALLLNRTRFLGHSVGLRGHGHGRKLVLAASCVWAEVAVFLDQPLGVVAGDEGSDGVAEVFEGLEDAAVDDLLLDPTWRLSEKNACCSNAIGRVCRLFARHVRLA</sequence>
<dbReference type="KEGG" id="elio:KO353_12705"/>
<accession>A0A975U0L5</accession>
<dbReference type="EMBL" id="CP076448">
    <property type="protein sequence ID" value="QXM24125.1"/>
    <property type="molecule type" value="Genomic_DNA"/>
</dbReference>